<dbReference type="Gene3D" id="1.20.1250.20">
    <property type="entry name" value="MFS general substrate transporter like domains"/>
    <property type="match status" value="1"/>
</dbReference>
<dbReference type="SUPFAM" id="SSF103473">
    <property type="entry name" value="MFS general substrate transporter"/>
    <property type="match status" value="1"/>
</dbReference>
<feature type="transmembrane region" description="Helical" evidence="7">
    <location>
        <begin position="351"/>
        <end position="373"/>
    </location>
</feature>
<protein>
    <submittedName>
        <fullName evidence="8">MFS transporter</fullName>
    </submittedName>
</protein>
<evidence type="ECO:0000256" key="2">
    <source>
        <dbReference type="ARBA" id="ARBA00022448"/>
    </source>
</evidence>
<keyword evidence="3" id="KW-1003">Cell membrane</keyword>
<keyword evidence="5 7" id="KW-1133">Transmembrane helix</keyword>
<dbReference type="GO" id="GO:0022857">
    <property type="term" value="F:transmembrane transporter activity"/>
    <property type="evidence" value="ECO:0007669"/>
    <property type="project" value="InterPro"/>
</dbReference>
<feature type="transmembrane region" description="Helical" evidence="7">
    <location>
        <begin position="87"/>
        <end position="106"/>
    </location>
</feature>
<dbReference type="GO" id="GO:0005886">
    <property type="term" value="C:plasma membrane"/>
    <property type="evidence" value="ECO:0007669"/>
    <property type="project" value="UniProtKB-SubCell"/>
</dbReference>
<comment type="subcellular location">
    <subcellularLocation>
        <location evidence="1">Cell membrane</location>
        <topology evidence="1">Multi-pass membrane protein</topology>
    </subcellularLocation>
</comment>
<dbReference type="RefSeq" id="WP_212704995.1">
    <property type="nucleotide sequence ID" value="NZ_CP073581.1"/>
</dbReference>
<dbReference type="InterPro" id="IPR036259">
    <property type="entry name" value="MFS_trans_sf"/>
</dbReference>
<keyword evidence="6 7" id="KW-0472">Membrane</keyword>
<feature type="transmembrane region" description="Helical" evidence="7">
    <location>
        <begin position="150"/>
        <end position="170"/>
    </location>
</feature>
<evidence type="ECO:0000256" key="4">
    <source>
        <dbReference type="ARBA" id="ARBA00022692"/>
    </source>
</evidence>
<evidence type="ECO:0000256" key="3">
    <source>
        <dbReference type="ARBA" id="ARBA00022475"/>
    </source>
</evidence>
<dbReference type="PANTHER" id="PTHR23517:SF2">
    <property type="entry name" value="MULTIDRUG RESISTANCE PROTEIN MDTH"/>
    <property type="match status" value="1"/>
</dbReference>
<gene>
    <name evidence="8" type="ORF">KDD17_01680</name>
</gene>
<keyword evidence="9" id="KW-1185">Reference proteome</keyword>
<dbReference type="InterPro" id="IPR011701">
    <property type="entry name" value="MFS"/>
</dbReference>
<evidence type="ECO:0000256" key="6">
    <source>
        <dbReference type="ARBA" id="ARBA00023136"/>
    </source>
</evidence>
<sequence length="416" mass="44426">MQTGATSQGNVLSVLRSLSPRARLFLWAMALTRLTGFMVFPFLTVILSQQLGASIVEIGSLFTVAAFVGLGTSPVAGFIADRISKKFLMQLGVGLTIASLLAMGLIREISVYYGAIILMSVAGGMLEPLLRSTLGELAETDAQRPALFHLRYYMVNIAGAIGPVLGLWFIQTQSPAVFFIAAASFVFLAGVIHFKQPKLPTPADPLNAPVRRNIWVSVLGHRMFVALFVANFLLVFIYAQTDEPLTFHMIDRGVPDIAGIVTVLTVTNTVVVLVLHGLFMNRIMAMGEGLAFRVAIGCLCLSLVLIAANGAHLLWIWIAAIAISTLGEIIAMPMFLTIVDRIAPAENRNAYFGIYMLSNTGGALAPFLAASLITGFGGTTLFIGAALCCIPLAVVGAIALRHTTQTPETESTDAPL</sequence>
<feature type="transmembrane region" description="Helical" evidence="7">
    <location>
        <begin position="176"/>
        <end position="194"/>
    </location>
</feature>
<feature type="transmembrane region" description="Helical" evidence="7">
    <location>
        <begin position="58"/>
        <end position="80"/>
    </location>
</feature>
<evidence type="ECO:0000256" key="7">
    <source>
        <dbReference type="SAM" id="Phobius"/>
    </source>
</evidence>
<feature type="transmembrane region" description="Helical" evidence="7">
    <location>
        <begin position="214"/>
        <end position="237"/>
    </location>
</feature>
<feature type="transmembrane region" description="Helical" evidence="7">
    <location>
        <begin position="112"/>
        <end position="130"/>
    </location>
</feature>
<dbReference type="KEGG" id="sual:KDD17_01680"/>
<keyword evidence="4 7" id="KW-0812">Transmembrane</keyword>
<organism evidence="8 9">
    <name type="scientific">Sulfitobacter albidus</name>
    <dbReference type="NCBI Taxonomy" id="2829501"/>
    <lineage>
        <taxon>Bacteria</taxon>
        <taxon>Pseudomonadati</taxon>
        <taxon>Pseudomonadota</taxon>
        <taxon>Alphaproteobacteria</taxon>
        <taxon>Rhodobacterales</taxon>
        <taxon>Roseobacteraceae</taxon>
        <taxon>Sulfitobacter</taxon>
    </lineage>
</organism>
<dbReference type="AlphaFoldDB" id="A0A975JE63"/>
<feature type="transmembrane region" description="Helical" evidence="7">
    <location>
        <begin position="314"/>
        <end position="339"/>
    </location>
</feature>
<evidence type="ECO:0000256" key="1">
    <source>
        <dbReference type="ARBA" id="ARBA00004651"/>
    </source>
</evidence>
<dbReference type="PANTHER" id="PTHR23517">
    <property type="entry name" value="RESISTANCE PROTEIN MDTM, PUTATIVE-RELATED-RELATED"/>
    <property type="match status" value="1"/>
</dbReference>
<evidence type="ECO:0000313" key="9">
    <source>
        <dbReference type="Proteomes" id="UP000683291"/>
    </source>
</evidence>
<dbReference type="Proteomes" id="UP000683291">
    <property type="component" value="Chromosome 1"/>
</dbReference>
<evidence type="ECO:0000313" key="8">
    <source>
        <dbReference type="EMBL" id="QUJ76798.1"/>
    </source>
</evidence>
<name>A0A975JE63_9RHOB</name>
<reference evidence="8" key="1">
    <citation type="submission" date="2021-04" db="EMBL/GenBank/DDBJ databases">
        <title>Complete genome sequence for Sulfitobacter sp. strain JK7-1.</title>
        <authorList>
            <person name="Park S.-J."/>
        </authorList>
    </citation>
    <scope>NUCLEOTIDE SEQUENCE</scope>
    <source>
        <strain evidence="8">JK7-1</strain>
    </source>
</reference>
<dbReference type="Pfam" id="PF07690">
    <property type="entry name" value="MFS_1"/>
    <property type="match status" value="1"/>
</dbReference>
<feature type="transmembrane region" description="Helical" evidence="7">
    <location>
        <begin position="290"/>
        <end position="308"/>
    </location>
</feature>
<feature type="transmembrane region" description="Helical" evidence="7">
    <location>
        <begin position="24"/>
        <end position="46"/>
    </location>
</feature>
<feature type="transmembrane region" description="Helical" evidence="7">
    <location>
        <begin position="379"/>
        <end position="400"/>
    </location>
</feature>
<evidence type="ECO:0000256" key="5">
    <source>
        <dbReference type="ARBA" id="ARBA00022989"/>
    </source>
</evidence>
<keyword evidence="2" id="KW-0813">Transport</keyword>
<feature type="transmembrane region" description="Helical" evidence="7">
    <location>
        <begin position="257"/>
        <end position="278"/>
    </location>
</feature>
<dbReference type="EMBL" id="CP073581">
    <property type="protein sequence ID" value="QUJ76798.1"/>
    <property type="molecule type" value="Genomic_DNA"/>
</dbReference>
<proteinExistence type="predicted"/>
<accession>A0A975JE63</accession>
<dbReference type="InterPro" id="IPR050171">
    <property type="entry name" value="MFS_Transporters"/>
</dbReference>